<dbReference type="InParanoid" id="A0A2J6SIN0"/>
<dbReference type="GeneID" id="36594240"/>
<dbReference type="InterPro" id="IPR023210">
    <property type="entry name" value="NADP_OxRdtase_dom"/>
</dbReference>
<keyword evidence="6" id="KW-1185">Reference proteome</keyword>
<feature type="domain" description="NADP-dependent oxidoreductase" evidence="4">
    <location>
        <begin position="41"/>
        <end position="157"/>
    </location>
</feature>
<dbReference type="InterPro" id="IPR050523">
    <property type="entry name" value="AKR_Detox_Biosynth"/>
</dbReference>
<dbReference type="OrthoDB" id="37537at2759"/>
<dbReference type="Pfam" id="PF00248">
    <property type="entry name" value="Aldo_ket_red"/>
    <property type="match status" value="2"/>
</dbReference>
<dbReference type="AlphaFoldDB" id="A0A2J6SIN0"/>
<feature type="domain" description="NADP-dependent oxidoreductase" evidence="4">
    <location>
        <begin position="160"/>
        <end position="279"/>
    </location>
</feature>
<evidence type="ECO:0000259" key="4">
    <source>
        <dbReference type="Pfam" id="PF00248"/>
    </source>
</evidence>
<dbReference type="PANTHER" id="PTHR43364:SF7">
    <property type="entry name" value="NADP-DEPENDENT OXIDOREDUCTASE DOMAIN-CONTAINING PROTEIN-RELATED"/>
    <property type="match status" value="1"/>
</dbReference>
<keyword evidence="1" id="KW-0521">NADP</keyword>
<evidence type="ECO:0000313" key="6">
    <source>
        <dbReference type="Proteomes" id="UP000235371"/>
    </source>
</evidence>
<keyword evidence="2" id="KW-0560">Oxidoreductase</keyword>
<evidence type="ECO:0000256" key="1">
    <source>
        <dbReference type="ARBA" id="ARBA00022857"/>
    </source>
</evidence>
<proteinExistence type="inferred from homology"/>
<dbReference type="EMBL" id="KZ613913">
    <property type="protein sequence ID" value="PMD50590.1"/>
    <property type="molecule type" value="Genomic_DNA"/>
</dbReference>
<organism evidence="5 6">
    <name type="scientific">Hyaloscypha bicolor E</name>
    <dbReference type="NCBI Taxonomy" id="1095630"/>
    <lineage>
        <taxon>Eukaryota</taxon>
        <taxon>Fungi</taxon>
        <taxon>Dikarya</taxon>
        <taxon>Ascomycota</taxon>
        <taxon>Pezizomycotina</taxon>
        <taxon>Leotiomycetes</taxon>
        <taxon>Helotiales</taxon>
        <taxon>Hyaloscyphaceae</taxon>
        <taxon>Hyaloscypha</taxon>
        <taxon>Hyaloscypha bicolor</taxon>
    </lineage>
</organism>
<dbReference type="STRING" id="1095630.A0A2J6SIN0"/>
<dbReference type="Gene3D" id="3.20.20.100">
    <property type="entry name" value="NADP-dependent oxidoreductase domain"/>
    <property type="match status" value="2"/>
</dbReference>
<accession>A0A2J6SIN0</accession>
<dbReference type="GO" id="GO:0016491">
    <property type="term" value="F:oxidoreductase activity"/>
    <property type="evidence" value="ECO:0007669"/>
    <property type="project" value="UniProtKB-KW"/>
</dbReference>
<comment type="similarity">
    <text evidence="3">Belongs to the aldo/keto reductase family. Aldo/keto reductase 2 subfamily.</text>
</comment>
<reference evidence="5 6" key="1">
    <citation type="submission" date="2016-04" db="EMBL/GenBank/DDBJ databases">
        <title>A degradative enzymes factory behind the ericoid mycorrhizal symbiosis.</title>
        <authorList>
            <consortium name="DOE Joint Genome Institute"/>
            <person name="Martino E."/>
            <person name="Morin E."/>
            <person name="Grelet G."/>
            <person name="Kuo A."/>
            <person name="Kohler A."/>
            <person name="Daghino S."/>
            <person name="Barry K."/>
            <person name="Choi C."/>
            <person name="Cichocki N."/>
            <person name="Clum A."/>
            <person name="Copeland A."/>
            <person name="Hainaut M."/>
            <person name="Haridas S."/>
            <person name="Labutti K."/>
            <person name="Lindquist E."/>
            <person name="Lipzen A."/>
            <person name="Khouja H.-R."/>
            <person name="Murat C."/>
            <person name="Ohm R."/>
            <person name="Olson A."/>
            <person name="Spatafora J."/>
            <person name="Veneault-Fourrey C."/>
            <person name="Henrissat B."/>
            <person name="Grigoriev I."/>
            <person name="Martin F."/>
            <person name="Perotto S."/>
        </authorList>
    </citation>
    <scope>NUCLEOTIDE SEQUENCE [LARGE SCALE GENOMIC DNA]</scope>
    <source>
        <strain evidence="5 6">E</strain>
    </source>
</reference>
<dbReference type="PANTHER" id="PTHR43364">
    <property type="entry name" value="NADH-SPECIFIC METHYLGLYOXAL REDUCTASE-RELATED"/>
    <property type="match status" value="1"/>
</dbReference>
<sequence>MPEPGFRLVFFRGPAPKPLLGRHRVLRLSISGRVSPLLPGTMNFGTYFKFRNQYMGELSKETAFQTLDLYHSQGGNFIDTANNYQDDEIEEWLGDAMQQNRNGIVLATRFSGNHILPHAKEGTILSSYGRNISKALLFTVHNSLAKLRTNYLDILYFNTMPFVIYQGRWSVADREMEREILALCEAEQMAVAPWEVLGGGRFKTAKQVAQQKENDSRMEHHPGRAKTFDQVGTVMLSSAEEKGTANTFPLIDRRKVEHLKANIEALSVVLDEEDLRDIRRRVTGHLGSRMAFLPLAEMEGS</sequence>
<gene>
    <name evidence="5" type="ORF">K444DRAFT_657499</name>
</gene>
<name>A0A2J6SIN0_9HELO</name>
<dbReference type="RefSeq" id="XP_024727494.1">
    <property type="nucleotide sequence ID" value="XM_024886163.1"/>
</dbReference>
<protein>
    <submittedName>
        <fullName evidence="5">Aldo/keto reductase</fullName>
    </submittedName>
</protein>
<dbReference type="Proteomes" id="UP000235371">
    <property type="component" value="Unassembled WGS sequence"/>
</dbReference>
<evidence type="ECO:0000313" key="5">
    <source>
        <dbReference type="EMBL" id="PMD50590.1"/>
    </source>
</evidence>
<evidence type="ECO:0000256" key="3">
    <source>
        <dbReference type="ARBA" id="ARBA00038157"/>
    </source>
</evidence>
<dbReference type="InterPro" id="IPR036812">
    <property type="entry name" value="NAD(P)_OxRdtase_dom_sf"/>
</dbReference>
<evidence type="ECO:0000256" key="2">
    <source>
        <dbReference type="ARBA" id="ARBA00023002"/>
    </source>
</evidence>
<dbReference type="SUPFAM" id="SSF51430">
    <property type="entry name" value="NAD(P)-linked oxidoreductase"/>
    <property type="match status" value="1"/>
</dbReference>